<feature type="signal peptide" evidence="1">
    <location>
        <begin position="1"/>
        <end position="19"/>
    </location>
</feature>
<evidence type="ECO:0000313" key="3">
    <source>
        <dbReference type="Proteomes" id="UP000037035"/>
    </source>
</evidence>
<reference evidence="2 3" key="1">
    <citation type="submission" date="2015-08" db="EMBL/GenBank/DDBJ databases">
        <title>Next Generation Sequencing and Analysis of the Genome of Puccinia sorghi L Schw, the Causal Agent of Maize Common Rust.</title>
        <authorList>
            <person name="Rochi L."/>
            <person name="Burguener G."/>
            <person name="Darino M."/>
            <person name="Turjanski A."/>
            <person name="Kreff E."/>
            <person name="Dieguez M.J."/>
            <person name="Sacco F."/>
        </authorList>
    </citation>
    <scope>NUCLEOTIDE SEQUENCE [LARGE SCALE GENOMIC DNA]</scope>
    <source>
        <strain evidence="2 3">RO10H11247</strain>
    </source>
</reference>
<dbReference type="Proteomes" id="UP000037035">
    <property type="component" value="Unassembled WGS sequence"/>
</dbReference>
<feature type="chain" id="PRO_5005568336" evidence="1">
    <location>
        <begin position="20"/>
        <end position="123"/>
    </location>
</feature>
<keyword evidence="3" id="KW-1185">Reference proteome</keyword>
<gene>
    <name evidence="2" type="ORF">VP01_1678g1</name>
</gene>
<dbReference type="AlphaFoldDB" id="A0A0L6VG26"/>
<name>A0A0L6VG26_9BASI</name>
<evidence type="ECO:0000256" key="1">
    <source>
        <dbReference type="SAM" id="SignalP"/>
    </source>
</evidence>
<sequence>MNPIQTVLVLALVLGLASAACFGTGQSWGSAADKQKASAYLTDVCNQLAGSYQASTIKSQCRDGNDNTRYNFSVKHISGGERTLGQQECIDGLNKEIINCPRGGRTSYSNWEYTSDPNAGLCN</sequence>
<accession>A0A0L6VG26</accession>
<dbReference type="EMBL" id="LAVV01006479">
    <property type="protein sequence ID" value="KNZ59708.1"/>
    <property type="molecule type" value="Genomic_DNA"/>
</dbReference>
<comment type="caution">
    <text evidence="2">The sequence shown here is derived from an EMBL/GenBank/DDBJ whole genome shotgun (WGS) entry which is preliminary data.</text>
</comment>
<dbReference type="OrthoDB" id="4825549at2759"/>
<protein>
    <submittedName>
        <fullName evidence="2">Uncharacterized protein</fullName>
    </submittedName>
</protein>
<keyword evidence="1" id="KW-0732">Signal</keyword>
<evidence type="ECO:0000313" key="2">
    <source>
        <dbReference type="EMBL" id="KNZ59708.1"/>
    </source>
</evidence>
<dbReference type="VEuPathDB" id="FungiDB:VP01_1678g1"/>
<proteinExistence type="predicted"/>
<organism evidence="2 3">
    <name type="scientific">Puccinia sorghi</name>
    <dbReference type="NCBI Taxonomy" id="27349"/>
    <lineage>
        <taxon>Eukaryota</taxon>
        <taxon>Fungi</taxon>
        <taxon>Dikarya</taxon>
        <taxon>Basidiomycota</taxon>
        <taxon>Pucciniomycotina</taxon>
        <taxon>Pucciniomycetes</taxon>
        <taxon>Pucciniales</taxon>
        <taxon>Pucciniaceae</taxon>
        <taxon>Puccinia</taxon>
    </lineage>
</organism>